<evidence type="ECO:0000259" key="7">
    <source>
        <dbReference type="PROSITE" id="PS51767"/>
    </source>
</evidence>
<dbReference type="InterPro" id="IPR051708">
    <property type="entry name" value="Plant_Aspart_Prot_A1"/>
</dbReference>
<feature type="signal peptide" evidence="6">
    <location>
        <begin position="1"/>
        <end position="23"/>
    </location>
</feature>
<dbReference type="Pfam" id="PF14541">
    <property type="entry name" value="TAXi_C"/>
    <property type="match status" value="1"/>
</dbReference>
<dbReference type="GO" id="GO:0005576">
    <property type="term" value="C:extracellular region"/>
    <property type="evidence" value="ECO:0007669"/>
    <property type="project" value="TreeGrafter"/>
</dbReference>
<dbReference type="PANTHER" id="PTHR47967:SF123">
    <property type="entry name" value="ASPARTIC PROTEINASE NEPENTHESIN-1-LIKE"/>
    <property type="match status" value="1"/>
</dbReference>
<evidence type="ECO:0000256" key="3">
    <source>
        <dbReference type="ARBA" id="ARBA00022750"/>
    </source>
</evidence>
<evidence type="ECO:0000256" key="2">
    <source>
        <dbReference type="ARBA" id="ARBA00022670"/>
    </source>
</evidence>
<dbReference type="AlphaFoldDB" id="A0AAW1KD86"/>
<accession>A0AAW1KD86</accession>
<feature type="domain" description="Peptidase A1" evidence="7">
    <location>
        <begin position="106"/>
        <end position="473"/>
    </location>
</feature>
<protein>
    <recommendedName>
        <fullName evidence="7">Peptidase A1 domain-containing protein</fullName>
    </recommendedName>
</protein>
<evidence type="ECO:0000313" key="8">
    <source>
        <dbReference type="EMBL" id="KAK9715792.1"/>
    </source>
</evidence>
<comment type="caution">
    <text evidence="8">The sequence shown here is derived from an EMBL/GenBank/DDBJ whole genome shotgun (WGS) entry which is preliminary data.</text>
</comment>
<reference evidence="8" key="1">
    <citation type="submission" date="2024-03" db="EMBL/GenBank/DDBJ databases">
        <title>WGS assembly of Saponaria officinalis var. Norfolk2.</title>
        <authorList>
            <person name="Jenkins J."/>
            <person name="Shu S."/>
            <person name="Grimwood J."/>
            <person name="Barry K."/>
            <person name="Goodstein D."/>
            <person name="Schmutz J."/>
            <person name="Leebens-Mack J."/>
            <person name="Osbourn A."/>
        </authorList>
    </citation>
    <scope>NUCLEOTIDE SEQUENCE [LARGE SCALE GENOMIC DNA]</scope>
    <source>
        <strain evidence="8">JIC</strain>
    </source>
</reference>
<dbReference type="PANTHER" id="PTHR47967">
    <property type="entry name" value="OS07G0603500 PROTEIN-RELATED"/>
    <property type="match status" value="1"/>
</dbReference>
<keyword evidence="9" id="KW-1185">Reference proteome</keyword>
<keyword evidence="2" id="KW-0645">Protease</keyword>
<name>A0AAW1KD86_SAPOF</name>
<dbReference type="CDD" id="cd05476">
    <property type="entry name" value="pepsin_A_like_plant"/>
    <property type="match status" value="1"/>
</dbReference>
<evidence type="ECO:0000256" key="5">
    <source>
        <dbReference type="ARBA" id="ARBA00023180"/>
    </source>
</evidence>
<keyword evidence="4" id="KW-0378">Hydrolase</keyword>
<evidence type="ECO:0000256" key="6">
    <source>
        <dbReference type="SAM" id="SignalP"/>
    </source>
</evidence>
<gene>
    <name evidence="8" type="ORF">RND81_06G189900</name>
</gene>
<dbReference type="Proteomes" id="UP001443914">
    <property type="component" value="Unassembled WGS sequence"/>
</dbReference>
<dbReference type="GO" id="GO:0004190">
    <property type="term" value="F:aspartic-type endopeptidase activity"/>
    <property type="evidence" value="ECO:0007669"/>
    <property type="project" value="UniProtKB-KW"/>
</dbReference>
<evidence type="ECO:0000256" key="4">
    <source>
        <dbReference type="ARBA" id="ARBA00022801"/>
    </source>
</evidence>
<feature type="chain" id="PRO_5043799869" description="Peptidase A1 domain-containing protein" evidence="6">
    <location>
        <begin position="24"/>
        <end position="481"/>
    </location>
</feature>
<dbReference type="InterPro" id="IPR032799">
    <property type="entry name" value="TAXi_C"/>
</dbReference>
<comment type="similarity">
    <text evidence="1">Belongs to the peptidase A1 family.</text>
</comment>
<dbReference type="Gene3D" id="2.40.70.10">
    <property type="entry name" value="Acid Proteases"/>
    <property type="match status" value="2"/>
</dbReference>
<dbReference type="Pfam" id="PF14543">
    <property type="entry name" value="TAXi_N"/>
    <property type="match status" value="1"/>
</dbReference>
<evidence type="ECO:0000256" key="1">
    <source>
        <dbReference type="ARBA" id="ARBA00007447"/>
    </source>
</evidence>
<keyword evidence="5" id="KW-0325">Glycoprotein</keyword>
<dbReference type="InterPro" id="IPR032861">
    <property type="entry name" value="TAXi_N"/>
</dbReference>
<sequence>MVNQTMLAFVLMVLQLFSFLSSATSYVNKISGGLTLKMIHRDSQNSPIYQTNLTDKERMENYIKMSKMRVKSFLGPQLSKNNKSLEFLNRNNVIIRPTLNTQSLLYFIQVGIGTFYHESPTSRTYYLGFDTVSDLIWTQCEGCGDNCFHQVDPLFPAARSSTYWQFRQAYCPQSSKLLNNHCELEMRYADGAKVLAIAAKETFTFTSEGGRSQRIRLIFGCGFNIQNFPQGNNPDNKISGMMGMGNGFYSFMTQTHTIFNGNFSYCIQPMFGRRRDSPMYLRFGNDVLPQQIAGMQTTPIDRDRRRLSYYLNLQGISVDTKRLDIPSDFLEIARDGISAGCVIDSGSSISTIANRAFKIFRNAVRNFILKKNKNVRQMKKPEMGYHLCFERYRNPLTLNLPKITFHFEGNADFVIDINESFYIGVTRNQKGMVCMQFLNNTSNKYGGVTVLGIHQQANKRIIYDLSNNLLHFASTDCSRDN</sequence>
<keyword evidence="3" id="KW-0064">Aspartyl protease</keyword>
<keyword evidence="6" id="KW-0732">Signal</keyword>
<dbReference type="InterPro" id="IPR021109">
    <property type="entry name" value="Peptidase_aspartic_dom_sf"/>
</dbReference>
<dbReference type="InterPro" id="IPR034161">
    <property type="entry name" value="Pepsin-like_plant"/>
</dbReference>
<dbReference type="PROSITE" id="PS51767">
    <property type="entry name" value="PEPTIDASE_A1"/>
    <property type="match status" value="1"/>
</dbReference>
<dbReference type="GO" id="GO:0006508">
    <property type="term" value="P:proteolysis"/>
    <property type="evidence" value="ECO:0007669"/>
    <property type="project" value="UniProtKB-KW"/>
</dbReference>
<dbReference type="SUPFAM" id="SSF50630">
    <property type="entry name" value="Acid proteases"/>
    <property type="match status" value="1"/>
</dbReference>
<dbReference type="EMBL" id="JBDFQZ010000006">
    <property type="protein sequence ID" value="KAK9715792.1"/>
    <property type="molecule type" value="Genomic_DNA"/>
</dbReference>
<organism evidence="8 9">
    <name type="scientific">Saponaria officinalis</name>
    <name type="common">Common soapwort</name>
    <name type="synonym">Lychnis saponaria</name>
    <dbReference type="NCBI Taxonomy" id="3572"/>
    <lineage>
        <taxon>Eukaryota</taxon>
        <taxon>Viridiplantae</taxon>
        <taxon>Streptophyta</taxon>
        <taxon>Embryophyta</taxon>
        <taxon>Tracheophyta</taxon>
        <taxon>Spermatophyta</taxon>
        <taxon>Magnoliopsida</taxon>
        <taxon>eudicotyledons</taxon>
        <taxon>Gunneridae</taxon>
        <taxon>Pentapetalae</taxon>
        <taxon>Caryophyllales</taxon>
        <taxon>Caryophyllaceae</taxon>
        <taxon>Caryophylleae</taxon>
        <taxon>Saponaria</taxon>
    </lineage>
</organism>
<proteinExistence type="inferred from homology"/>
<dbReference type="InterPro" id="IPR033121">
    <property type="entry name" value="PEPTIDASE_A1"/>
</dbReference>
<evidence type="ECO:0000313" key="9">
    <source>
        <dbReference type="Proteomes" id="UP001443914"/>
    </source>
</evidence>